<dbReference type="CDD" id="cd13629">
    <property type="entry name" value="PBP2_Dsm1740"/>
    <property type="match status" value="1"/>
</dbReference>
<dbReference type="Gene3D" id="3.40.190.10">
    <property type="entry name" value="Periplasmic binding protein-like II"/>
    <property type="match status" value="2"/>
</dbReference>
<accession>A0A098B2Z6</accession>
<proteinExistence type="predicted"/>
<dbReference type="Pfam" id="PF00497">
    <property type="entry name" value="SBP_bac_3"/>
    <property type="match status" value="1"/>
</dbReference>
<dbReference type="RefSeq" id="WP_018307038.1">
    <property type="nucleotide sequence ID" value="NZ_CABKQQ010000044.1"/>
</dbReference>
<dbReference type="InterPro" id="IPR001638">
    <property type="entry name" value="Solute-binding_3/MltF_N"/>
</dbReference>
<protein>
    <submittedName>
        <fullName evidence="5">ABC transporter, substrate-binding protein, 3</fullName>
    </submittedName>
</protein>
<evidence type="ECO:0000313" key="5">
    <source>
        <dbReference type="EMBL" id="CDX02732.1"/>
    </source>
</evidence>
<dbReference type="GO" id="GO:0015276">
    <property type="term" value="F:ligand-gated monoatomic ion channel activity"/>
    <property type="evidence" value="ECO:0007669"/>
    <property type="project" value="InterPro"/>
</dbReference>
<feature type="domain" description="Solute-binding protein family 3/N-terminal" evidence="3">
    <location>
        <begin position="44"/>
        <end position="267"/>
    </location>
</feature>
<dbReference type="AlphaFoldDB" id="A0A098B2Z6"/>
<feature type="chain" id="PRO_5039464056" evidence="2">
    <location>
        <begin position="22"/>
        <end position="281"/>
    </location>
</feature>
<dbReference type="PANTHER" id="PTHR35936">
    <property type="entry name" value="MEMBRANE-BOUND LYTIC MUREIN TRANSGLYCOSYLASE F"/>
    <property type="match status" value="1"/>
</dbReference>
<dbReference type="SMART" id="SM00062">
    <property type="entry name" value="PBPb"/>
    <property type="match status" value="1"/>
</dbReference>
<dbReference type="EMBL" id="LK996017">
    <property type="protein sequence ID" value="CDX02732.1"/>
    <property type="molecule type" value="Genomic_DNA"/>
</dbReference>
<dbReference type="PROSITE" id="PS51257">
    <property type="entry name" value="PROKAR_LIPOPROTEIN"/>
    <property type="match status" value="1"/>
</dbReference>
<feature type="signal peptide" evidence="2">
    <location>
        <begin position="1"/>
        <end position="21"/>
    </location>
</feature>
<dbReference type="PANTHER" id="PTHR35936:SF17">
    <property type="entry name" value="ARGININE-BINDING EXTRACELLULAR PROTEIN ARTP"/>
    <property type="match status" value="1"/>
</dbReference>
<evidence type="ECO:0000256" key="2">
    <source>
        <dbReference type="SAM" id="SignalP"/>
    </source>
</evidence>
<organism evidence="5">
    <name type="scientific">Desulfitobacterium hafniense</name>
    <name type="common">Desulfitobacterium frappieri</name>
    <dbReference type="NCBI Taxonomy" id="49338"/>
    <lineage>
        <taxon>Bacteria</taxon>
        <taxon>Bacillati</taxon>
        <taxon>Bacillota</taxon>
        <taxon>Clostridia</taxon>
        <taxon>Eubacteriales</taxon>
        <taxon>Desulfitobacteriaceae</taxon>
        <taxon>Desulfitobacterium</taxon>
    </lineage>
</organism>
<dbReference type="SUPFAM" id="SSF53850">
    <property type="entry name" value="Periplasmic binding protein-like II"/>
    <property type="match status" value="1"/>
</dbReference>
<evidence type="ECO:0000259" key="4">
    <source>
        <dbReference type="SMART" id="SM00079"/>
    </source>
</evidence>
<dbReference type="GO" id="GO:0016020">
    <property type="term" value="C:membrane"/>
    <property type="evidence" value="ECO:0007669"/>
    <property type="project" value="InterPro"/>
</dbReference>
<keyword evidence="1 2" id="KW-0732">Signal</keyword>
<evidence type="ECO:0000256" key="1">
    <source>
        <dbReference type="ARBA" id="ARBA00022729"/>
    </source>
</evidence>
<name>A0A098B2Z6_DESHA</name>
<dbReference type="PATRIC" id="fig|49338.4.peg.3054"/>
<evidence type="ECO:0000259" key="3">
    <source>
        <dbReference type="SMART" id="SM00062"/>
    </source>
</evidence>
<gene>
    <name evidence="5" type="ORF">DPCES_2845</name>
</gene>
<sequence length="281" mass="30981">MKKNYLLLLTAALLISSILLGCSKSQAPANQPSQAGNDATAAQELIVGMELAYPPFEMTDEKGNPTGVSVDFAKDLGAALGRPVKIENMAFSGLIPALQTKKIDMVISSMTITDERKKTVAFSDPYAKAWLALLINEKSSVKEVKDLNAPGRKVAVKNGTTGHIYAQANLPQAEIMVFEKESACILEVSQGKADAFIYDTLSIYRAWKQNEKTTRANLNPFQDKVEEWGVALRQDDKELTAKVNQFIGEYKKNGGFTRLAERYLPQEKKDFAALGVKFFFD</sequence>
<dbReference type="InterPro" id="IPR001320">
    <property type="entry name" value="Iontro_rcpt_C"/>
</dbReference>
<reference evidence="5" key="1">
    <citation type="submission" date="2014-07" db="EMBL/GenBank/DDBJ databases">
        <authorList>
            <person name="Hornung V.Bastian."/>
        </authorList>
    </citation>
    <scope>NUCLEOTIDE SEQUENCE</scope>
    <source>
        <strain evidence="5">PCE-S</strain>
    </source>
</reference>
<feature type="domain" description="Ionotropic glutamate receptor C-terminal" evidence="4">
    <location>
        <begin position="44"/>
        <end position="266"/>
    </location>
</feature>
<dbReference type="SMART" id="SM00079">
    <property type="entry name" value="PBPe"/>
    <property type="match status" value="1"/>
</dbReference>